<evidence type="ECO:0000259" key="2">
    <source>
        <dbReference type="PROSITE" id="PS51688"/>
    </source>
</evidence>
<comment type="caution">
    <text evidence="3">The sequence shown here is derived from an EMBL/GenBank/DDBJ whole genome shotgun (WGS) entry which is preliminary data.</text>
</comment>
<accession>A0ABP0NL74</accession>
<organism evidence="3 4">
    <name type="scientific">Durusdinium trenchii</name>
    <dbReference type="NCBI Taxonomy" id="1381693"/>
    <lineage>
        <taxon>Eukaryota</taxon>
        <taxon>Sar</taxon>
        <taxon>Alveolata</taxon>
        <taxon>Dinophyceae</taxon>
        <taxon>Suessiales</taxon>
        <taxon>Symbiodiniaceae</taxon>
        <taxon>Durusdinium</taxon>
    </lineage>
</organism>
<keyword evidence="1" id="KW-0175">Coiled coil</keyword>
<dbReference type="Proteomes" id="UP001642464">
    <property type="component" value="Unassembled WGS sequence"/>
</dbReference>
<dbReference type="EMBL" id="CAXAMM010029335">
    <property type="protein sequence ID" value="CAK9064527.1"/>
    <property type="molecule type" value="Genomic_DNA"/>
</dbReference>
<gene>
    <name evidence="3" type="ORF">SCF082_LOCUS33202</name>
</gene>
<evidence type="ECO:0000313" key="4">
    <source>
        <dbReference type="Proteomes" id="UP001642464"/>
    </source>
</evidence>
<reference evidence="3 4" key="1">
    <citation type="submission" date="2024-02" db="EMBL/GenBank/DDBJ databases">
        <authorList>
            <person name="Chen Y."/>
            <person name="Shah S."/>
            <person name="Dougan E. K."/>
            <person name="Thang M."/>
            <person name="Chan C."/>
        </authorList>
    </citation>
    <scope>NUCLEOTIDE SEQUENCE [LARGE SCALE GENOMIC DNA]</scope>
</reference>
<evidence type="ECO:0000313" key="3">
    <source>
        <dbReference type="EMBL" id="CAK9064527.1"/>
    </source>
</evidence>
<feature type="coiled-coil region" evidence="1">
    <location>
        <begin position="290"/>
        <end position="331"/>
    </location>
</feature>
<feature type="domain" description="Peptidase S74" evidence="2">
    <location>
        <begin position="195"/>
        <end position="311"/>
    </location>
</feature>
<evidence type="ECO:0000256" key="1">
    <source>
        <dbReference type="SAM" id="Coils"/>
    </source>
</evidence>
<dbReference type="InterPro" id="IPR030392">
    <property type="entry name" value="S74_ICA"/>
</dbReference>
<dbReference type="InterPro" id="IPR036388">
    <property type="entry name" value="WH-like_DNA-bd_sf"/>
</dbReference>
<sequence>MGFVMLTFGLTRSSLPLSVLDCAHTGFFPLTQSFAQAEFGSFVFGKACLELLLSVLDSFRLGLSLLMRSIGCVGFAFSVFGVVCMTLSLSLSDCTALDSSLSMRSSYRLGSRLSAMSSVRFESFPLVPDFVNTGSTLSAGTLRTALISDGSDKTYVTISSTQMELYANAYRGITLTASGGTLHGAWSSEASITTSDRRLKRNIQPLYETIANRAKDRWDGMATPGPKPSEGEQVKWLLRELRPVSFQLKRGAEAKYLKFGFIAQELETVFPNLVRTVAGDTKAIASQDLIAVLTLAFQNLQKEHDEYKQKVLEQDAELQDLKKRLDRLERVRL</sequence>
<dbReference type="Pfam" id="PF13884">
    <property type="entry name" value="Peptidase_S74"/>
    <property type="match status" value="1"/>
</dbReference>
<protein>
    <recommendedName>
        <fullName evidence="2">Peptidase S74 domain-containing protein</fullName>
    </recommendedName>
</protein>
<dbReference type="PROSITE" id="PS51688">
    <property type="entry name" value="ICA"/>
    <property type="match status" value="1"/>
</dbReference>
<proteinExistence type="predicted"/>
<keyword evidence="4" id="KW-1185">Reference proteome</keyword>
<dbReference type="Gene3D" id="1.10.10.10">
    <property type="entry name" value="Winged helix-like DNA-binding domain superfamily/Winged helix DNA-binding domain"/>
    <property type="match status" value="1"/>
</dbReference>
<name>A0ABP0NL74_9DINO</name>